<organism evidence="13 14">
    <name type="scientific">Treponema phagedenis</name>
    <dbReference type="NCBI Taxonomy" id="162"/>
    <lineage>
        <taxon>Bacteria</taxon>
        <taxon>Pseudomonadati</taxon>
        <taxon>Spirochaetota</taxon>
        <taxon>Spirochaetia</taxon>
        <taxon>Spirochaetales</taxon>
        <taxon>Treponemataceae</taxon>
        <taxon>Treponema</taxon>
    </lineage>
</organism>
<dbReference type="Gene3D" id="3.10.50.40">
    <property type="match status" value="1"/>
</dbReference>
<evidence type="ECO:0000313" key="14">
    <source>
        <dbReference type="Proteomes" id="UP000042527"/>
    </source>
</evidence>
<feature type="domain" description="Trigger factor C-terminal" evidence="12">
    <location>
        <begin position="272"/>
        <end position="434"/>
    </location>
</feature>
<sequence length="457" mass="52850">MEFQKTFKSLPKSQVELEVTVNKDDVRTHYDGIITKYVKELQIPGFRKGKVPVQVLEQKYGEALRAEASSDLIEKVLEEIFRDANEYERPLPYSYPDMKEVPEFNTEKDFQFAVTYDVLPKIEIKKIDGFSFTIPEVTISEEDIQEELKDIQQRNALVIDRADTDLAEKDNIATIDYSELDEEDTVIEGSERQSFTFTIGTEQNLFKLDDDVIGMKKGESKDVTKTYPEDDPNKELAGKTKKIRVKLAALKRRDLPAIDDDLAQDVNEKFSTLQDMKDDIKKNLEKSVENKLNQTKIEAFLKEAVKENSFDLPESMVLTELESRWIMTARQFGMDPAQLEKLMGATENTKASTMSAWRPEAEERLKARIIVETLLKDRNISITPEEIEAEYKKIAENASIKEEEVKAHYESDLREKELLIEDLKETKLYDQLFEKCTFTTSKKLSAKEFFEKGHTHE</sequence>
<evidence type="ECO:0000256" key="1">
    <source>
        <dbReference type="ARBA" id="ARBA00000971"/>
    </source>
</evidence>
<evidence type="ECO:0000259" key="12">
    <source>
        <dbReference type="Pfam" id="PF05698"/>
    </source>
</evidence>
<gene>
    <name evidence="9 13" type="primary">tig</name>
    <name evidence="13" type="ORF">TPHV1_120045</name>
</gene>
<dbReference type="EMBL" id="CDNC01000004">
    <property type="protein sequence ID" value="CEM60916.1"/>
    <property type="molecule type" value="Genomic_DNA"/>
</dbReference>
<keyword evidence="14" id="KW-1185">Reference proteome</keyword>
<dbReference type="Gene3D" id="1.10.3120.10">
    <property type="entry name" value="Trigger factor, C-terminal domain"/>
    <property type="match status" value="1"/>
</dbReference>
<protein>
    <recommendedName>
        <fullName evidence="4 9">Trigger factor</fullName>
        <shortName evidence="9">TF</shortName>
        <ecNumber evidence="3 9">5.2.1.8</ecNumber>
    </recommendedName>
    <alternativeName>
        <fullName evidence="8 9">PPIase</fullName>
    </alternativeName>
</protein>
<reference evidence="14" key="1">
    <citation type="submission" date="2015-01" db="EMBL/GenBank/DDBJ databases">
        <authorList>
            <person name="Manzoor Shahid"/>
            <person name="Zubair Saima"/>
        </authorList>
    </citation>
    <scope>NUCLEOTIDE SEQUENCE [LARGE SCALE GENOMIC DNA]</scope>
    <source>
        <strain evidence="14">V1</strain>
    </source>
</reference>
<keyword evidence="9" id="KW-0132">Cell division</keyword>
<dbReference type="PANTHER" id="PTHR30560:SF3">
    <property type="entry name" value="TRIGGER FACTOR-LIKE PROTEIN TIG, CHLOROPLASTIC"/>
    <property type="match status" value="1"/>
</dbReference>
<evidence type="ECO:0000259" key="10">
    <source>
        <dbReference type="Pfam" id="PF00254"/>
    </source>
</evidence>
<evidence type="ECO:0000256" key="5">
    <source>
        <dbReference type="ARBA" id="ARBA00023110"/>
    </source>
</evidence>
<comment type="similarity">
    <text evidence="2 9">Belongs to the FKBP-type PPIase family. Tig subfamily.</text>
</comment>
<dbReference type="InterPro" id="IPR001179">
    <property type="entry name" value="PPIase_FKBP_dom"/>
</dbReference>
<dbReference type="Gene3D" id="3.30.70.1050">
    <property type="entry name" value="Trigger factor ribosome-binding domain"/>
    <property type="match status" value="1"/>
</dbReference>
<dbReference type="EC" id="5.2.1.8" evidence="3 9"/>
<dbReference type="SUPFAM" id="SSF102735">
    <property type="entry name" value="Trigger factor ribosome-binding domain"/>
    <property type="match status" value="1"/>
</dbReference>
<dbReference type="GO" id="GO:0044183">
    <property type="term" value="F:protein folding chaperone"/>
    <property type="evidence" value="ECO:0007669"/>
    <property type="project" value="TreeGrafter"/>
</dbReference>
<keyword evidence="6 9" id="KW-0143">Chaperone</keyword>
<evidence type="ECO:0000256" key="7">
    <source>
        <dbReference type="ARBA" id="ARBA00023235"/>
    </source>
</evidence>
<dbReference type="InterPro" id="IPR037041">
    <property type="entry name" value="Trigger_fac_C_sf"/>
</dbReference>
<keyword evidence="5 9" id="KW-0697">Rotamase</keyword>
<accession>A0A0B7GW94</accession>
<dbReference type="Pfam" id="PF00254">
    <property type="entry name" value="FKBP_C"/>
    <property type="match status" value="1"/>
</dbReference>
<dbReference type="InterPro" id="IPR005215">
    <property type="entry name" value="Trig_fac"/>
</dbReference>
<dbReference type="PIRSF" id="PIRSF003095">
    <property type="entry name" value="Trigger_factor"/>
    <property type="match status" value="1"/>
</dbReference>
<evidence type="ECO:0000256" key="8">
    <source>
        <dbReference type="ARBA" id="ARBA00029986"/>
    </source>
</evidence>
<dbReference type="Proteomes" id="UP000042527">
    <property type="component" value="Unassembled WGS sequence"/>
</dbReference>
<keyword evidence="9" id="KW-0963">Cytoplasm</keyword>
<evidence type="ECO:0000256" key="4">
    <source>
        <dbReference type="ARBA" id="ARBA00016902"/>
    </source>
</evidence>
<dbReference type="InterPro" id="IPR046357">
    <property type="entry name" value="PPIase_dom_sf"/>
</dbReference>
<dbReference type="AlphaFoldDB" id="A0A0B7GW94"/>
<dbReference type="InterPro" id="IPR008881">
    <property type="entry name" value="Trigger_fac_ribosome-bd_bac"/>
</dbReference>
<dbReference type="HAMAP" id="MF_00303">
    <property type="entry name" value="Trigger_factor_Tig"/>
    <property type="match status" value="1"/>
</dbReference>
<comment type="catalytic activity">
    <reaction evidence="1 9">
        <text>[protein]-peptidylproline (omega=180) = [protein]-peptidylproline (omega=0)</text>
        <dbReference type="Rhea" id="RHEA:16237"/>
        <dbReference type="Rhea" id="RHEA-COMP:10747"/>
        <dbReference type="Rhea" id="RHEA-COMP:10748"/>
        <dbReference type="ChEBI" id="CHEBI:83833"/>
        <dbReference type="ChEBI" id="CHEBI:83834"/>
        <dbReference type="EC" id="5.2.1.8"/>
    </reaction>
</comment>
<dbReference type="GeneID" id="57752645"/>
<comment type="function">
    <text evidence="9">Involved in protein export. Acts as a chaperone by maintaining the newly synthesized protein in an open conformation. Functions as a peptidyl-prolyl cis-trans isomerase.</text>
</comment>
<evidence type="ECO:0000256" key="9">
    <source>
        <dbReference type="HAMAP-Rule" id="MF_00303"/>
    </source>
</evidence>
<evidence type="ECO:0000259" key="11">
    <source>
        <dbReference type="Pfam" id="PF05697"/>
    </source>
</evidence>
<dbReference type="InterPro" id="IPR008880">
    <property type="entry name" value="Trigger_fac_C"/>
</dbReference>
<keyword evidence="7 9" id="KW-0413">Isomerase</keyword>
<dbReference type="RefSeq" id="WP_024753318.1">
    <property type="nucleotide sequence ID" value="NZ_CDNC01000004.1"/>
</dbReference>
<dbReference type="Pfam" id="PF05697">
    <property type="entry name" value="Trigger_N"/>
    <property type="match status" value="1"/>
</dbReference>
<comment type="domain">
    <text evidence="9">Consists of 3 domains; the N-terminus binds the ribosome, the middle domain has PPIase activity, while the C-terminus has intrinsic chaperone activity on its own.</text>
</comment>
<feature type="domain" description="PPIase FKBP-type" evidence="10">
    <location>
        <begin position="167"/>
        <end position="238"/>
    </location>
</feature>
<name>A0A0B7GW94_TREPH</name>
<evidence type="ECO:0000256" key="6">
    <source>
        <dbReference type="ARBA" id="ARBA00023186"/>
    </source>
</evidence>
<dbReference type="SUPFAM" id="SSF109998">
    <property type="entry name" value="Triger factor/SurA peptide-binding domain-like"/>
    <property type="match status" value="1"/>
</dbReference>
<dbReference type="GO" id="GO:0051083">
    <property type="term" value="P:'de novo' cotranslational protein folding"/>
    <property type="evidence" value="ECO:0007669"/>
    <property type="project" value="TreeGrafter"/>
</dbReference>
<dbReference type="NCBIfam" id="TIGR00115">
    <property type="entry name" value="tig"/>
    <property type="match status" value="1"/>
</dbReference>
<dbReference type="GO" id="GO:0051301">
    <property type="term" value="P:cell division"/>
    <property type="evidence" value="ECO:0007669"/>
    <property type="project" value="UniProtKB-KW"/>
</dbReference>
<dbReference type="GO" id="GO:0005737">
    <property type="term" value="C:cytoplasm"/>
    <property type="evidence" value="ECO:0007669"/>
    <property type="project" value="UniProtKB-SubCell"/>
</dbReference>
<evidence type="ECO:0000256" key="3">
    <source>
        <dbReference type="ARBA" id="ARBA00013194"/>
    </source>
</evidence>
<dbReference type="SUPFAM" id="SSF54534">
    <property type="entry name" value="FKBP-like"/>
    <property type="match status" value="1"/>
</dbReference>
<dbReference type="GO" id="GO:0003755">
    <property type="term" value="F:peptidyl-prolyl cis-trans isomerase activity"/>
    <property type="evidence" value="ECO:0007669"/>
    <property type="project" value="UniProtKB-UniRule"/>
</dbReference>
<evidence type="ECO:0000313" key="13">
    <source>
        <dbReference type="EMBL" id="CEM60916.1"/>
    </source>
</evidence>
<evidence type="ECO:0000256" key="2">
    <source>
        <dbReference type="ARBA" id="ARBA00005464"/>
    </source>
</evidence>
<proteinExistence type="inferred from homology"/>
<dbReference type="GO" id="GO:0015031">
    <property type="term" value="P:protein transport"/>
    <property type="evidence" value="ECO:0007669"/>
    <property type="project" value="UniProtKB-UniRule"/>
</dbReference>
<dbReference type="PANTHER" id="PTHR30560">
    <property type="entry name" value="TRIGGER FACTOR CHAPERONE AND PEPTIDYL-PROLYL CIS/TRANS ISOMERASE"/>
    <property type="match status" value="1"/>
</dbReference>
<dbReference type="GO" id="GO:0043335">
    <property type="term" value="P:protein unfolding"/>
    <property type="evidence" value="ECO:0007669"/>
    <property type="project" value="TreeGrafter"/>
</dbReference>
<dbReference type="Pfam" id="PF05698">
    <property type="entry name" value="Trigger_C"/>
    <property type="match status" value="1"/>
</dbReference>
<dbReference type="InterPro" id="IPR027304">
    <property type="entry name" value="Trigger_fact/SurA_dom_sf"/>
</dbReference>
<dbReference type="InterPro" id="IPR036611">
    <property type="entry name" value="Trigger_fac_ribosome-bd_sf"/>
</dbReference>
<keyword evidence="9" id="KW-0131">Cell cycle</keyword>
<dbReference type="GO" id="GO:0043022">
    <property type="term" value="F:ribosome binding"/>
    <property type="evidence" value="ECO:0007669"/>
    <property type="project" value="TreeGrafter"/>
</dbReference>
<comment type="subcellular location">
    <subcellularLocation>
        <location evidence="9">Cytoplasm</location>
    </subcellularLocation>
    <text evidence="9">About half TF is bound to the ribosome near the polypeptide exit tunnel while the other half is free in the cytoplasm.</text>
</comment>
<feature type="domain" description="Trigger factor ribosome-binding bacterial" evidence="11">
    <location>
        <begin position="4"/>
        <end position="150"/>
    </location>
</feature>